<dbReference type="PROSITE" id="PS50181">
    <property type="entry name" value="FBOX"/>
    <property type="match status" value="1"/>
</dbReference>
<dbReference type="InterPro" id="IPR001810">
    <property type="entry name" value="F-box_dom"/>
</dbReference>
<proteinExistence type="predicted"/>
<dbReference type="InterPro" id="IPR036047">
    <property type="entry name" value="F-box-like_dom_sf"/>
</dbReference>
<feature type="compositionally biased region" description="Low complexity" evidence="1">
    <location>
        <begin position="255"/>
        <end position="266"/>
    </location>
</feature>
<organism evidence="3 4">
    <name type="scientific">Strongyloides papillosus</name>
    <name type="common">Intestinal threadworm</name>
    <dbReference type="NCBI Taxonomy" id="174720"/>
    <lineage>
        <taxon>Eukaryota</taxon>
        <taxon>Metazoa</taxon>
        <taxon>Ecdysozoa</taxon>
        <taxon>Nematoda</taxon>
        <taxon>Chromadorea</taxon>
        <taxon>Rhabditida</taxon>
        <taxon>Tylenchina</taxon>
        <taxon>Panagrolaimomorpha</taxon>
        <taxon>Strongyloidoidea</taxon>
        <taxon>Strongyloididae</taxon>
        <taxon>Strongyloides</taxon>
    </lineage>
</organism>
<evidence type="ECO:0000313" key="4">
    <source>
        <dbReference type="WBParaSite" id="SPAL_0001696700.1"/>
    </source>
</evidence>
<dbReference type="Proteomes" id="UP000046392">
    <property type="component" value="Unplaced"/>
</dbReference>
<reference evidence="4" key="1">
    <citation type="submission" date="2017-02" db="UniProtKB">
        <authorList>
            <consortium name="WormBaseParasite"/>
        </authorList>
    </citation>
    <scope>IDENTIFICATION</scope>
</reference>
<dbReference type="SUPFAM" id="SSF81383">
    <property type="entry name" value="F-box domain"/>
    <property type="match status" value="1"/>
</dbReference>
<dbReference type="WBParaSite" id="SPAL_0001696700.1">
    <property type="protein sequence ID" value="SPAL_0001696700.1"/>
    <property type="gene ID" value="SPAL_0001696700"/>
</dbReference>
<sequence length="321" mass="37508">MEPERNTSTFILQLLPSEILKFVLNKVDWKTIYNLRLVSRFYNNFIKHNLYSLPKPKMEELTIKSIYTKYGTKIKFYCTCENKDIKVNFFSPPNRKIIYIKKIEKYLKRMDLTSSSIIVIDIIGQSKVFEMCNRYFKEGSSVYNLTINVERCSEFDDFTSFIQKFKNITYMEMTKLCFSNKTIPLSYRLPIINDMESLSLVECQCTNFINFQMIGDILMSTKKLKFLILSSNSEDLEVVLKKNIRKRHTFLIGKENSGVDNDNGNSSRDDEDNEAELDGTISSKTYFISGEENESDKNVSRVTDQPCTKWVAAPNFYIAYL</sequence>
<evidence type="ECO:0000256" key="1">
    <source>
        <dbReference type="SAM" id="MobiDB-lite"/>
    </source>
</evidence>
<feature type="region of interest" description="Disordered" evidence="1">
    <location>
        <begin position="255"/>
        <end position="275"/>
    </location>
</feature>
<dbReference type="AlphaFoldDB" id="A0A0N5CGJ1"/>
<name>A0A0N5CGJ1_STREA</name>
<feature type="domain" description="F-box" evidence="2">
    <location>
        <begin position="9"/>
        <end position="61"/>
    </location>
</feature>
<accession>A0A0N5CGJ1</accession>
<protein>
    <submittedName>
        <fullName evidence="4">F-box domain-containing protein</fullName>
    </submittedName>
</protein>
<evidence type="ECO:0000313" key="3">
    <source>
        <dbReference type="Proteomes" id="UP000046392"/>
    </source>
</evidence>
<evidence type="ECO:0000259" key="2">
    <source>
        <dbReference type="PROSITE" id="PS50181"/>
    </source>
</evidence>
<keyword evidence="3" id="KW-1185">Reference proteome</keyword>